<evidence type="ECO:0000313" key="3">
    <source>
        <dbReference type="Proteomes" id="UP000689195"/>
    </source>
</evidence>
<comment type="caution">
    <text evidence="2">The sequence shown here is derived from an EMBL/GenBank/DDBJ whole genome shotgun (WGS) entry which is preliminary data.</text>
</comment>
<dbReference type="InterPro" id="IPR022617">
    <property type="entry name" value="Rad60/SUMO-like_dom"/>
</dbReference>
<dbReference type="Proteomes" id="UP000689195">
    <property type="component" value="Unassembled WGS sequence"/>
</dbReference>
<evidence type="ECO:0000313" key="2">
    <source>
        <dbReference type="EMBL" id="CAD8152365.1"/>
    </source>
</evidence>
<accession>A0A8S1TGL7</accession>
<name>A0A8S1TGL7_9CILI</name>
<dbReference type="OrthoDB" id="309519at2759"/>
<dbReference type="InterPro" id="IPR000626">
    <property type="entry name" value="Ubiquitin-like_dom"/>
</dbReference>
<reference evidence="2" key="1">
    <citation type="submission" date="2021-01" db="EMBL/GenBank/DDBJ databases">
        <authorList>
            <consortium name="Genoscope - CEA"/>
            <person name="William W."/>
        </authorList>
    </citation>
    <scope>NUCLEOTIDE SEQUENCE</scope>
</reference>
<dbReference type="AlphaFoldDB" id="A0A8S1TGL7"/>
<evidence type="ECO:0000259" key="1">
    <source>
        <dbReference type="PROSITE" id="PS50053"/>
    </source>
</evidence>
<protein>
    <recommendedName>
        <fullName evidence="1">Ubiquitin-like domain-containing protein</fullName>
    </recommendedName>
</protein>
<proteinExistence type="predicted"/>
<keyword evidence="3" id="KW-1185">Reference proteome</keyword>
<dbReference type="Pfam" id="PF11976">
    <property type="entry name" value="Rad60-SLD"/>
    <property type="match status" value="1"/>
</dbReference>
<feature type="domain" description="Ubiquitin-like" evidence="1">
    <location>
        <begin position="6"/>
        <end position="83"/>
    </location>
</feature>
<organism evidence="2 3">
    <name type="scientific">Paramecium pentaurelia</name>
    <dbReference type="NCBI Taxonomy" id="43138"/>
    <lineage>
        <taxon>Eukaryota</taxon>
        <taxon>Sar</taxon>
        <taxon>Alveolata</taxon>
        <taxon>Ciliophora</taxon>
        <taxon>Intramacronucleata</taxon>
        <taxon>Oligohymenophorea</taxon>
        <taxon>Peniculida</taxon>
        <taxon>Parameciidae</taxon>
        <taxon>Paramecium</taxon>
    </lineage>
</organism>
<dbReference type="EMBL" id="CAJJDO010000023">
    <property type="protein sequence ID" value="CAD8152365.1"/>
    <property type="molecule type" value="Genomic_DNA"/>
</dbReference>
<gene>
    <name evidence="2" type="ORF">PPENT_87.1.T0230014</name>
</gene>
<sequence length="84" mass="9546">MASQEILIILSYKAKSKIYQVQVNTDSLVQELISEMHSILQPGNQQILVLYLNNFILDPKKKLKDYNIVKGSQIEIIITTNGGR</sequence>
<dbReference type="PROSITE" id="PS50053">
    <property type="entry name" value="UBIQUITIN_2"/>
    <property type="match status" value="1"/>
</dbReference>